<dbReference type="GO" id="GO:0005874">
    <property type="term" value="C:microtubule"/>
    <property type="evidence" value="ECO:0007669"/>
    <property type="project" value="UniProtKB-KW"/>
</dbReference>
<sequence>MADPSKPNESFLPEDHDDEDRKDTTHDDQAKRTRHAARRVVVQEHDTTKERTETIIGWAHGILDKTEDQHKSAQTGAEAAAAADTVFNFNNYYKDIAQQLKRQLDAKFHGTWHVITGKEFGSNVTCDGGSFINFKINNIYFLVLQSGPPEREGGEAVENDEKHMNDVIEADQ</sequence>
<keyword evidence="1" id="KW-0963">Cytoplasm</keyword>
<dbReference type="PANTHER" id="PTHR11886:SF60">
    <property type="entry name" value="DYNEIN LIGHT CHAIN"/>
    <property type="match status" value="1"/>
</dbReference>
<accession>S9UCM7</accession>
<dbReference type="SUPFAM" id="SSF54648">
    <property type="entry name" value="DLC"/>
    <property type="match status" value="1"/>
</dbReference>
<keyword evidence="1" id="KW-0243">Dynein</keyword>
<keyword evidence="1" id="KW-0206">Cytoskeleton</keyword>
<protein>
    <recommendedName>
        <fullName evidence="1">Dynein light chain</fullName>
    </recommendedName>
</protein>
<dbReference type="InterPro" id="IPR001372">
    <property type="entry name" value="Dynein_light_chain_typ-1/2"/>
</dbReference>
<dbReference type="PANTHER" id="PTHR11886">
    <property type="entry name" value="DYNEIN LIGHT CHAIN"/>
    <property type="match status" value="1"/>
</dbReference>
<dbReference type="GO" id="GO:0005868">
    <property type="term" value="C:cytoplasmic dynein complex"/>
    <property type="evidence" value="ECO:0007669"/>
    <property type="project" value="TreeGrafter"/>
</dbReference>
<dbReference type="SMART" id="SM01375">
    <property type="entry name" value="Dynein_light"/>
    <property type="match status" value="1"/>
</dbReference>
<organism evidence="3 4">
    <name type="scientific">Strigomonas culicis</name>
    <dbReference type="NCBI Taxonomy" id="28005"/>
    <lineage>
        <taxon>Eukaryota</taxon>
        <taxon>Discoba</taxon>
        <taxon>Euglenozoa</taxon>
        <taxon>Kinetoplastea</taxon>
        <taxon>Metakinetoplastina</taxon>
        <taxon>Trypanosomatida</taxon>
        <taxon>Trypanosomatidae</taxon>
        <taxon>Strigomonadinae</taxon>
        <taxon>Strigomonas</taxon>
    </lineage>
</organism>
<evidence type="ECO:0000313" key="3">
    <source>
        <dbReference type="EMBL" id="EPY26663.1"/>
    </source>
</evidence>
<dbReference type="OrthoDB" id="10033309at2759"/>
<keyword evidence="1" id="KW-0493">Microtubule</keyword>
<dbReference type="EMBL" id="ATMH01006142">
    <property type="protein sequence ID" value="EPY26663.1"/>
    <property type="molecule type" value="Genomic_DNA"/>
</dbReference>
<comment type="caution">
    <text evidence="3">The sequence shown here is derived from an EMBL/GenBank/DDBJ whole genome shotgun (WGS) entry which is preliminary data.</text>
</comment>
<feature type="compositionally biased region" description="Basic and acidic residues" evidence="2">
    <location>
        <begin position="19"/>
        <end position="31"/>
    </location>
</feature>
<dbReference type="AlphaFoldDB" id="S9UCM7"/>
<keyword evidence="4" id="KW-1185">Reference proteome</keyword>
<name>S9UCM7_9TRYP</name>
<evidence type="ECO:0000313" key="4">
    <source>
        <dbReference type="Proteomes" id="UP000015354"/>
    </source>
</evidence>
<dbReference type="Gene3D" id="3.30.740.10">
    <property type="entry name" value="Protein Inhibitor Of Neuronal Nitric Oxide Synthase"/>
    <property type="match status" value="1"/>
</dbReference>
<proteinExistence type="inferred from homology"/>
<evidence type="ECO:0000256" key="2">
    <source>
        <dbReference type="SAM" id="MobiDB-lite"/>
    </source>
</evidence>
<comment type="similarity">
    <text evidence="1">Belongs to the dynein light chain family.</text>
</comment>
<dbReference type="Pfam" id="PF01221">
    <property type="entry name" value="Dynein_light"/>
    <property type="match status" value="1"/>
</dbReference>
<feature type="region of interest" description="Disordered" evidence="2">
    <location>
        <begin position="1"/>
        <end position="39"/>
    </location>
</feature>
<dbReference type="InterPro" id="IPR037177">
    <property type="entry name" value="DLC_sf"/>
</dbReference>
<evidence type="ECO:0000256" key="1">
    <source>
        <dbReference type="RuleBase" id="RU365010"/>
    </source>
</evidence>
<reference evidence="3 4" key="1">
    <citation type="journal article" date="2013" name="PLoS ONE">
        <title>Predicting the Proteins of Angomonas deanei, Strigomonas culicis and Their Respective Endosymbionts Reveals New Aspects of the Trypanosomatidae Family.</title>
        <authorList>
            <person name="Motta M.C."/>
            <person name="Martins A.C."/>
            <person name="de Souza S.S."/>
            <person name="Catta-Preta C.M."/>
            <person name="Silva R."/>
            <person name="Klein C.C."/>
            <person name="de Almeida L.G."/>
            <person name="de Lima Cunha O."/>
            <person name="Ciapina L.P."/>
            <person name="Brocchi M."/>
            <person name="Colabardini A.C."/>
            <person name="de Araujo Lima B."/>
            <person name="Machado C.R."/>
            <person name="de Almeida Soares C.M."/>
            <person name="Probst C.M."/>
            <person name="de Menezes C.B."/>
            <person name="Thompson C.E."/>
            <person name="Bartholomeu D.C."/>
            <person name="Gradia D.F."/>
            <person name="Pavoni D.P."/>
            <person name="Grisard E.C."/>
            <person name="Fantinatti-Garboggini F."/>
            <person name="Marchini F.K."/>
            <person name="Rodrigues-Luiz G.F."/>
            <person name="Wagner G."/>
            <person name="Goldman G.H."/>
            <person name="Fietto J.L."/>
            <person name="Elias M.C."/>
            <person name="Goldman M.H."/>
            <person name="Sagot M.F."/>
            <person name="Pereira M."/>
            <person name="Stoco P.H."/>
            <person name="de Mendonca-Neto R.P."/>
            <person name="Teixeira S.M."/>
            <person name="Maciel T.E."/>
            <person name="de Oliveira Mendes T.A."/>
            <person name="Urmenyi T.P."/>
            <person name="de Souza W."/>
            <person name="Schenkman S."/>
            <person name="de Vasconcelos A.T."/>
        </authorList>
    </citation>
    <scope>NUCLEOTIDE SEQUENCE [LARGE SCALE GENOMIC DNA]</scope>
</reference>
<feature type="compositionally biased region" description="Basic and acidic residues" evidence="2">
    <location>
        <begin position="150"/>
        <end position="166"/>
    </location>
</feature>
<gene>
    <name evidence="3" type="ORF">STCU_06142</name>
</gene>
<keyword evidence="1" id="KW-0505">Motor protein</keyword>
<feature type="region of interest" description="Disordered" evidence="2">
    <location>
        <begin position="150"/>
        <end position="172"/>
    </location>
</feature>
<dbReference type="CDD" id="cd21450">
    <property type="entry name" value="DLC-like_DYNLL1-like"/>
    <property type="match status" value="1"/>
</dbReference>
<dbReference type="Proteomes" id="UP000015354">
    <property type="component" value="Unassembled WGS sequence"/>
</dbReference>
<dbReference type="GO" id="GO:0007017">
    <property type="term" value="P:microtubule-based process"/>
    <property type="evidence" value="ECO:0007669"/>
    <property type="project" value="InterPro"/>
</dbReference>
<comment type="subcellular location">
    <subcellularLocation>
        <location evidence="1">Cytoplasm</location>
        <location evidence="1">Cytoskeleton</location>
    </subcellularLocation>
</comment>
<dbReference type="GO" id="GO:0045505">
    <property type="term" value="F:dynein intermediate chain binding"/>
    <property type="evidence" value="ECO:0007669"/>
    <property type="project" value="TreeGrafter"/>
</dbReference>